<dbReference type="InterPro" id="IPR055414">
    <property type="entry name" value="LRR_R13L4/SHOC2-like"/>
</dbReference>
<name>A0A9Q0ZLJ3_9ROSI</name>
<dbReference type="FunFam" id="3.80.10.10:FF:000561">
    <property type="entry name" value="Probable LRR receptor-like serine/threonine-protein kinase At2g16250"/>
    <property type="match status" value="1"/>
</dbReference>
<keyword evidence="5 12" id="KW-0732">Signal</keyword>
<keyword evidence="4 11" id="KW-0812">Transmembrane</keyword>
<reference evidence="14" key="2">
    <citation type="journal article" date="2023" name="Int. J. Mol. Sci.">
        <title>De Novo Assembly and Annotation of 11 Diverse Shrub Willow (Salix) Genomes Reveals Novel Gene Organization in Sex-Linked Regions.</title>
        <authorList>
            <person name="Hyden B."/>
            <person name="Feng K."/>
            <person name="Yates T.B."/>
            <person name="Jawdy S."/>
            <person name="Cereghino C."/>
            <person name="Smart L.B."/>
            <person name="Muchero W."/>
        </authorList>
    </citation>
    <scope>NUCLEOTIDE SEQUENCE</scope>
    <source>
        <tissue evidence="14">Shoot tip</tissue>
    </source>
</reference>
<evidence type="ECO:0000313" key="14">
    <source>
        <dbReference type="EMBL" id="KAJ6739080.1"/>
    </source>
</evidence>
<keyword evidence="8 11" id="KW-0472">Membrane</keyword>
<dbReference type="InterPro" id="IPR003591">
    <property type="entry name" value="Leu-rich_rpt_typical-subtyp"/>
</dbReference>
<evidence type="ECO:0000256" key="3">
    <source>
        <dbReference type="ARBA" id="ARBA00022614"/>
    </source>
</evidence>
<evidence type="ECO:0000256" key="1">
    <source>
        <dbReference type="ARBA" id="ARBA00004162"/>
    </source>
</evidence>
<keyword evidence="6" id="KW-0677">Repeat</keyword>
<dbReference type="FunFam" id="3.80.10.10:FF:001128">
    <property type="entry name" value="Probable LRR receptor-like serine/threonine-protein kinase At2g16250"/>
    <property type="match status" value="1"/>
</dbReference>
<keyword evidence="10" id="KW-0325">Glycoprotein</keyword>
<evidence type="ECO:0000256" key="4">
    <source>
        <dbReference type="ARBA" id="ARBA00022692"/>
    </source>
</evidence>
<feature type="transmembrane region" description="Helical" evidence="11">
    <location>
        <begin position="445"/>
        <end position="472"/>
    </location>
</feature>
<evidence type="ECO:0000256" key="5">
    <source>
        <dbReference type="ARBA" id="ARBA00022729"/>
    </source>
</evidence>
<evidence type="ECO:0000256" key="10">
    <source>
        <dbReference type="ARBA" id="ARBA00023180"/>
    </source>
</evidence>
<dbReference type="SMART" id="SM00219">
    <property type="entry name" value="TyrKc"/>
    <property type="match status" value="1"/>
</dbReference>
<reference evidence="14" key="1">
    <citation type="submission" date="2022-11" db="EMBL/GenBank/DDBJ databases">
        <authorList>
            <person name="Hyden B.L."/>
            <person name="Feng K."/>
            <person name="Yates T."/>
            <person name="Jawdy S."/>
            <person name="Smart L.B."/>
            <person name="Muchero W."/>
        </authorList>
    </citation>
    <scope>NUCLEOTIDE SEQUENCE</scope>
    <source>
        <tissue evidence="14">Shoot tip</tissue>
    </source>
</reference>
<dbReference type="InterPro" id="IPR020635">
    <property type="entry name" value="Tyr_kinase_cat_dom"/>
</dbReference>
<sequence>MVDQKIVLALKFLLLVLFFESTFEQQQQERLSSPIERAALLELRSSLGLRSKDWPIKADPCSVWNGIKCENGSVSEINISGFRRTRLGSQNPQFRVDSLVNLTRLKSFNASGFYLPGSIPDWFGQRLVSLQVLDLSSCLISNAIPGSLGNLTSLTGLYLHDNNFTGMIPSNLGLLAGLSVLDLSTNMFTGSIPVSFGSLQNLTRLDISMNFLSGSIPLGIGMLSKLQYLNLSTNGLSSSIPPQLGNLSNLADFDLSFNNLSGSLPAELRGLRKLQRMLIGNNLLGGSLPVNLFPVPSQLQTVVLKHNGFNGSVPSVLWSIPQLRLLDISGNNFTGMLPNGSLNANASAAELNVSQNLFYGGLTPMLGRFLVVDLSGNYFEGPIPDYVRDNASLVSNCLQNLSNQRSLLDCKSFYTAKGLTFDNFGLPNSTQPPAGGSTGKNNKKVIILASAFGALGLILLLVILLVLLLFCIRKRGTTTQRGVAVGVGPATPVPSGSSPPPPGVSIDLSSLGDAFTYQQLLLATGDFRDVNLIKHGHSGDLYKGILESGIPVVIKKIDLQSHSKEAYLLELDVFSKVSHSRLVPLLGHCLEKENEKFLIYKHMPNGDLSSSLFRKTDSEDSLKSLDWITRLKIAIGTAESLSYLHHECTPPIVHRDVQASSILLDDKFEVRLGSLSEVCIQEGDIHQSRISRLLRLPQ</sequence>
<dbReference type="InterPro" id="IPR032675">
    <property type="entry name" value="LRR_dom_sf"/>
</dbReference>
<dbReference type="Pfam" id="PF07714">
    <property type="entry name" value="PK_Tyr_Ser-Thr"/>
    <property type="match status" value="1"/>
</dbReference>
<dbReference type="FunFam" id="1.10.510.10:FF:002517">
    <property type="match status" value="1"/>
</dbReference>
<dbReference type="PANTHER" id="PTHR27000">
    <property type="entry name" value="LEUCINE-RICH REPEAT RECEPTOR-LIKE PROTEIN KINASE FAMILY PROTEIN-RELATED"/>
    <property type="match status" value="1"/>
</dbReference>
<evidence type="ECO:0000313" key="15">
    <source>
        <dbReference type="Proteomes" id="UP001151752"/>
    </source>
</evidence>
<dbReference type="FunFam" id="3.30.200.20:FF:000433">
    <property type="entry name" value="Predicted protein"/>
    <property type="match status" value="1"/>
</dbReference>
<dbReference type="SUPFAM" id="SSF52047">
    <property type="entry name" value="RNI-like"/>
    <property type="match status" value="1"/>
</dbReference>
<dbReference type="FunFam" id="3.80.10.10:FF:000383">
    <property type="entry name" value="Leucine-rich repeat receptor protein kinase EMS1"/>
    <property type="match status" value="1"/>
</dbReference>
<comment type="caution">
    <text evidence="14">The sequence shown here is derived from an EMBL/GenBank/DDBJ whole genome shotgun (WGS) entry which is preliminary data.</text>
</comment>
<evidence type="ECO:0000256" key="9">
    <source>
        <dbReference type="ARBA" id="ARBA00023170"/>
    </source>
</evidence>
<dbReference type="Gene3D" id="3.80.10.10">
    <property type="entry name" value="Ribonuclease Inhibitor"/>
    <property type="match status" value="2"/>
</dbReference>
<keyword evidence="9" id="KW-0675">Receptor</keyword>
<dbReference type="SUPFAM" id="SSF56112">
    <property type="entry name" value="Protein kinase-like (PK-like)"/>
    <property type="match status" value="1"/>
</dbReference>
<proteinExistence type="predicted"/>
<dbReference type="InterPro" id="IPR013210">
    <property type="entry name" value="LRR_N_plant-typ"/>
</dbReference>
<dbReference type="PANTHER" id="PTHR27000:SF775">
    <property type="entry name" value="PLANT INTRACELLULAR RAS-GROUP-RELATED LRR PROTEIN 3"/>
    <property type="match status" value="1"/>
</dbReference>
<evidence type="ECO:0000256" key="6">
    <source>
        <dbReference type="ARBA" id="ARBA00022737"/>
    </source>
</evidence>
<dbReference type="GO" id="GO:0005886">
    <property type="term" value="C:plasma membrane"/>
    <property type="evidence" value="ECO:0007669"/>
    <property type="project" value="UniProtKB-SubCell"/>
</dbReference>
<feature type="domain" description="Protein kinase" evidence="13">
    <location>
        <begin position="527"/>
        <end position="698"/>
    </location>
</feature>
<dbReference type="EMBL" id="JAPFFM010000010">
    <property type="protein sequence ID" value="KAJ6739080.1"/>
    <property type="molecule type" value="Genomic_DNA"/>
</dbReference>
<keyword evidence="15" id="KW-1185">Reference proteome</keyword>
<dbReference type="InterPro" id="IPR001245">
    <property type="entry name" value="Ser-Thr/Tyr_kinase_cat_dom"/>
</dbReference>
<dbReference type="AlphaFoldDB" id="A0A9Q0ZLJ3"/>
<dbReference type="GO" id="GO:0004713">
    <property type="term" value="F:protein tyrosine kinase activity"/>
    <property type="evidence" value="ECO:0007669"/>
    <property type="project" value="InterPro"/>
</dbReference>
<dbReference type="Gene3D" id="1.10.510.10">
    <property type="entry name" value="Transferase(Phosphotransferase) domain 1"/>
    <property type="match status" value="1"/>
</dbReference>
<feature type="signal peptide" evidence="12">
    <location>
        <begin position="1"/>
        <end position="24"/>
    </location>
</feature>
<dbReference type="Pfam" id="PF23598">
    <property type="entry name" value="LRR_14"/>
    <property type="match status" value="1"/>
</dbReference>
<dbReference type="GO" id="GO:0004674">
    <property type="term" value="F:protein serine/threonine kinase activity"/>
    <property type="evidence" value="ECO:0007669"/>
    <property type="project" value="UniProtKB-EC"/>
</dbReference>
<evidence type="ECO:0000256" key="8">
    <source>
        <dbReference type="ARBA" id="ARBA00023136"/>
    </source>
</evidence>
<evidence type="ECO:0000256" key="2">
    <source>
        <dbReference type="ARBA" id="ARBA00004479"/>
    </source>
</evidence>
<dbReference type="Gene3D" id="3.30.200.20">
    <property type="entry name" value="Phosphorylase Kinase, domain 1"/>
    <property type="match status" value="1"/>
</dbReference>
<dbReference type="SMART" id="SM00369">
    <property type="entry name" value="LRR_TYP"/>
    <property type="match status" value="6"/>
</dbReference>
<evidence type="ECO:0000256" key="11">
    <source>
        <dbReference type="SAM" id="Phobius"/>
    </source>
</evidence>
<evidence type="ECO:0000256" key="7">
    <source>
        <dbReference type="ARBA" id="ARBA00022989"/>
    </source>
</evidence>
<dbReference type="Proteomes" id="UP001151752">
    <property type="component" value="Chromosome 4"/>
</dbReference>
<dbReference type="InterPro" id="IPR000719">
    <property type="entry name" value="Prot_kinase_dom"/>
</dbReference>
<organism evidence="14 15">
    <name type="scientific">Salix koriyanagi</name>
    <dbReference type="NCBI Taxonomy" id="2511006"/>
    <lineage>
        <taxon>Eukaryota</taxon>
        <taxon>Viridiplantae</taxon>
        <taxon>Streptophyta</taxon>
        <taxon>Embryophyta</taxon>
        <taxon>Tracheophyta</taxon>
        <taxon>Spermatophyta</taxon>
        <taxon>Magnoliopsida</taxon>
        <taxon>eudicotyledons</taxon>
        <taxon>Gunneridae</taxon>
        <taxon>Pentapetalae</taxon>
        <taxon>rosids</taxon>
        <taxon>fabids</taxon>
        <taxon>Malpighiales</taxon>
        <taxon>Salicaceae</taxon>
        <taxon>Saliceae</taxon>
        <taxon>Salix</taxon>
    </lineage>
</organism>
<protein>
    <recommendedName>
        <fullName evidence="13">Protein kinase domain-containing protein</fullName>
    </recommendedName>
</protein>
<gene>
    <name evidence="14" type="ORF">OIU74_003941</name>
</gene>
<dbReference type="GO" id="GO:0005524">
    <property type="term" value="F:ATP binding"/>
    <property type="evidence" value="ECO:0007669"/>
    <property type="project" value="InterPro"/>
</dbReference>
<keyword evidence="3" id="KW-0433">Leucine-rich repeat</keyword>
<feature type="chain" id="PRO_5040115583" description="Protein kinase domain-containing protein" evidence="12">
    <location>
        <begin position="25"/>
        <end position="698"/>
    </location>
</feature>
<evidence type="ECO:0000259" key="13">
    <source>
        <dbReference type="PROSITE" id="PS50011"/>
    </source>
</evidence>
<dbReference type="InterPro" id="IPR011009">
    <property type="entry name" value="Kinase-like_dom_sf"/>
</dbReference>
<comment type="subcellular location">
    <subcellularLocation>
        <location evidence="1">Cell membrane</location>
        <topology evidence="1">Single-pass membrane protein</topology>
    </subcellularLocation>
    <subcellularLocation>
        <location evidence="2">Membrane</location>
        <topology evidence="2">Single-pass type I membrane protein</topology>
    </subcellularLocation>
</comment>
<evidence type="ECO:0000256" key="12">
    <source>
        <dbReference type="SAM" id="SignalP"/>
    </source>
</evidence>
<accession>A0A9Q0ZLJ3</accession>
<keyword evidence="7 11" id="KW-1133">Transmembrane helix</keyword>
<dbReference type="PROSITE" id="PS50011">
    <property type="entry name" value="PROTEIN_KINASE_DOM"/>
    <property type="match status" value="1"/>
</dbReference>
<dbReference type="Pfam" id="PF08263">
    <property type="entry name" value="LRRNT_2"/>
    <property type="match status" value="1"/>
</dbReference>